<evidence type="ECO:0000256" key="1">
    <source>
        <dbReference type="ARBA" id="ARBA00022723"/>
    </source>
</evidence>
<evidence type="ECO:0000313" key="6">
    <source>
        <dbReference type="Proteomes" id="UP000002743"/>
    </source>
</evidence>
<reference evidence="5 6" key="2">
    <citation type="journal article" date="2011" name="J. Bacteriol.">
        <title>Genomes of three methylotrophs from a single niche uncover genetic and metabolic divergence of Methylophilaceae.</title>
        <authorList>
            <person name="Lapidus A."/>
            <person name="Clum A."/>
            <person name="Labutti K."/>
            <person name="Kaluzhnaya M.G."/>
            <person name="Lim S."/>
            <person name="Beck D.A."/>
            <person name="Glavina Del Rio T."/>
            <person name="Nolan M."/>
            <person name="Mavromatis K."/>
            <person name="Huntemann M."/>
            <person name="Lucas S."/>
            <person name="Lidstrom M.E."/>
            <person name="Ivanova N."/>
            <person name="Chistoserdova L."/>
        </authorList>
    </citation>
    <scope>NUCLEOTIDE SEQUENCE [LARGE SCALE GENOMIC DNA]</scope>
    <source>
        <strain evidence="5 6">SIP3-4</strain>
    </source>
</reference>
<dbReference type="InterPro" id="IPR001303">
    <property type="entry name" value="Aldolase_II/adducin_N"/>
</dbReference>
<name>C6X782_METGS</name>
<dbReference type="Pfam" id="PF00596">
    <property type="entry name" value="Aldolase_II"/>
    <property type="match status" value="1"/>
</dbReference>
<dbReference type="AlphaFoldDB" id="C6X782"/>
<organism evidence="5 6">
    <name type="scientific">Methylovorus glucosotrophus (strain SIP3-4)</name>
    <dbReference type="NCBI Taxonomy" id="582744"/>
    <lineage>
        <taxon>Bacteria</taxon>
        <taxon>Pseudomonadati</taxon>
        <taxon>Pseudomonadota</taxon>
        <taxon>Betaproteobacteria</taxon>
        <taxon>Nitrosomonadales</taxon>
        <taxon>Methylophilaceae</taxon>
        <taxon>Methylovorus</taxon>
    </lineage>
</organism>
<feature type="domain" description="Class II aldolase/adducin N-terminal" evidence="4">
    <location>
        <begin position="3"/>
        <end position="195"/>
    </location>
</feature>
<evidence type="ECO:0000259" key="4">
    <source>
        <dbReference type="SMART" id="SM01007"/>
    </source>
</evidence>
<dbReference type="GO" id="GO:0005829">
    <property type="term" value="C:cytosol"/>
    <property type="evidence" value="ECO:0007669"/>
    <property type="project" value="TreeGrafter"/>
</dbReference>
<dbReference type="RefSeq" id="WP_015830579.1">
    <property type="nucleotide sequence ID" value="NC_012969.1"/>
</dbReference>
<feature type="region of interest" description="Disordered" evidence="3">
    <location>
        <begin position="214"/>
        <end position="241"/>
    </location>
</feature>
<keyword evidence="1" id="KW-0479">Metal-binding</keyword>
<dbReference type="InterPro" id="IPR050197">
    <property type="entry name" value="Aldolase_class_II_sugar_metab"/>
</dbReference>
<dbReference type="InterPro" id="IPR036409">
    <property type="entry name" value="Aldolase_II/adducin_N_sf"/>
</dbReference>
<accession>C6X782</accession>
<dbReference type="PANTHER" id="PTHR22789:SF0">
    <property type="entry name" value="3-OXO-TETRONATE 4-PHOSPHATE DECARBOXYLASE-RELATED"/>
    <property type="match status" value="1"/>
</dbReference>
<dbReference type="PANTHER" id="PTHR22789">
    <property type="entry name" value="FUCULOSE PHOSPHATE ALDOLASE"/>
    <property type="match status" value="1"/>
</dbReference>
<proteinExistence type="predicted"/>
<keyword evidence="6" id="KW-1185">Reference proteome</keyword>
<feature type="compositionally biased region" description="Basic and acidic residues" evidence="3">
    <location>
        <begin position="214"/>
        <end position="223"/>
    </location>
</feature>
<protein>
    <submittedName>
        <fullName evidence="5">Class II aldolase/adducin family protein</fullName>
    </submittedName>
</protein>
<dbReference type="GO" id="GO:0046872">
    <property type="term" value="F:metal ion binding"/>
    <property type="evidence" value="ECO:0007669"/>
    <property type="project" value="UniProtKB-KW"/>
</dbReference>
<dbReference type="GO" id="GO:0016832">
    <property type="term" value="F:aldehyde-lyase activity"/>
    <property type="evidence" value="ECO:0007669"/>
    <property type="project" value="TreeGrafter"/>
</dbReference>
<dbReference type="Gene3D" id="3.40.225.10">
    <property type="entry name" value="Class II aldolase/adducin N-terminal domain"/>
    <property type="match status" value="1"/>
</dbReference>
<keyword evidence="2" id="KW-0456">Lyase</keyword>
<dbReference type="eggNOG" id="COG0235">
    <property type="taxonomic scope" value="Bacteria"/>
</dbReference>
<dbReference type="GO" id="GO:0019323">
    <property type="term" value="P:pentose catabolic process"/>
    <property type="evidence" value="ECO:0007669"/>
    <property type="project" value="TreeGrafter"/>
</dbReference>
<evidence type="ECO:0000256" key="2">
    <source>
        <dbReference type="ARBA" id="ARBA00023239"/>
    </source>
</evidence>
<dbReference type="HOGENOM" id="CLU_006033_3_1_4"/>
<sequence>MITAICDVLKECYSRGWISTRDGNGSVRRKNENWIYVTPSGSKKHRLEAESLIKLEFQPDHSLIRLNPEDGGKPSGEIELHRRLLKEIPDTRAIIHVHPTYTIAAMYAGLDLQALSLDFPEIHRYTRVAPNVPNVPAISLELAMATCQALDLQPDGHVSADIVGLDRHGVIALARDPWGAFEHIERLEHICQIVLASGNLPKHRIATDLQAHEPATHAHADLEKTEEEETLNPGLNSSNDI</sequence>
<gene>
    <name evidence="5" type="ordered locus">Msip34_1983</name>
</gene>
<dbReference type="OrthoDB" id="9781197at2"/>
<dbReference type="Proteomes" id="UP000002743">
    <property type="component" value="Chromosome"/>
</dbReference>
<evidence type="ECO:0000313" key="5">
    <source>
        <dbReference type="EMBL" id="ACT51225.1"/>
    </source>
</evidence>
<evidence type="ECO:0000256" key="3">
    <source>
        <dbReference type="SAM" id="MobiDB-lite"/>
    </source>
</evidence>
<dbReference type="SMART" id="SM01007">
    <property type="entry name" value="Aldolase_II"/>
    <property type="match status" value="1"/>
</dbReference>
<dbReference type="STRING" id="582744.Msip34_1983"/>
<dbReference type="SUPFAM" id="SSF53639">
    <property type="entry name" value="AraD/HMP-PK domain-like"/>
    <property type="match status" value="1"/>
</dbReference>
<reference evidence="6" key="1">
    <citation type="submission" date="2009-07" db="EMBL/GenBank/DDBJ databases">
        <title>Complete sequence of chromosome of Methylovorus sp. SIP3-4.</title>
        <authorList>
            <person name="Lucas S."/>
            <person name="Copeland A."/>
            <person name="Lapidus A."/>
            <person name="Glavina del Rio T."/>
            <person name="Tice H."/>
            <person name="Bruce D."/>
            <person name="Goodwin L."/>
            <person name="Pitluck S."/>
            <person name="Clum A."/>
            <person name="Larimer F."/>
            <person name="Land M."/>
            <person name="Hauser L."/>
            <person name="Kyrpides N."/>
            <person name="Mikhailova N."/>
            <person name="Kayluzhnaya M."/>
            <person name="Chistoserdova L."/>
        </authorList>
    </citation>
    <scope>NUCLEOTIDE SEQUENCE [LARGE SCALE GENOMIC DNA]</scope>
    <source>
        <strain evidence="6">SIP3-4</strain>
    </source>
</reference>
<dbReference type="KEGG" id="mei:Msip34_1983"/>
<dbReference type="EMBL" id="CP001674">
    <property type="protein sequence ID" value="ACT51225.1"/>
    <property type="molecule type" value="Genomic_DNA"/>
</dbReference>